<organism evidence="2">
    <name type="scientific">Sarcoptes scabiei</name>
    <name type="common">Itch mite</name>
    <name type="synonym">Acarus scabiei</name>
    <dbReference type="NCBI Taxonomy" id="52283"/>
    <lineage>
        <taxon>Eukaryota</taxon>
        <taxon>Metazoa</taxon>
        <taxon>Ecdysozoa</taxon>
        <taxon>Arthropoda</taxon>
        <taxon>Chelicerata</taxon>
        <taxon>Arachnida</taxon>
        <taxon>Acari</taxon>
        <taxon>Acariformes</taxon>
        <taxon>Sarcoptiformes</taxon>
        <taxon>Astigmata</taxon>
        <taxon>Psoroptidia</taxon>
        <taxon>Sarcoptoidea</taxon>
        <taxon>Sarcoptidae</taxon>
        <taxon>Sarcoptinae</taxon>
        <taxon>Sarcoptes</taxon>
    </lineage>
</organism>
<dbReference type="AlphaFoldDB" id="A0A834R1H7"/>
<sequence length="300" mass="33806">MPSLRPSYSEQYRIRSSHIVPVEYRLHATASSIFRASCFGSNQHLSWGLMSVYAFDALSRRLVHPTAPVLLTKAGPLGTHTSNWLASNQATLPDETDPISSACYPEGNFGGNQLLDGSISLSPLYPGRLNYLIGRGFAFSTRNAPPISILNVIDSISEKIPHTDNTNRISMVESIETHTSWFHLFASQWFHVLLNSLFKVLFNFPSRYLFAIGLAAIFSLGWSLPPTLSCTLKQPDSRMYWFAHISPSILWVWHPLRKSRSRELESSDNTRCTNTLTPHLLSTLECQDLALDSSRFARRY</sequence>
<keyword evidence="1" id="KW-0812">Transmembrane</keyword>
<gene>
    <name evidence="2" type="ORF">SSS_8392</name>
</gene>
<evidence type="ECO:0000313" key="2">
    <source>
        <dbReference type="EMBL" id="KAF7487759.1"/>
    </source>
</evidence>
<reference evidence="2" key="2">
    <citation type="submission" date="2020-01" db="EMBL/GenBank/DDBJ databases">
        <authorList>
            <person name="Korhonen P.K.K."/>
            <person name="Guangxu M.G."/>
            <person name="Wang T.W."/>
            <person name="Stroehlein A.J.S."/>
            <person name="Young N.D."/>
            <person name="Ang C.-S.A."/>
            <person name="Fernando D.W.F."/>
            <person name="Lu H.L."/>
            <person name="Taylor S.T."/>
            <person name="Ehtesham M.E.M."/>
            <person name="Najaraj S.H.N."/>
            <person name="Harsha G.H.G."/>
            <person name="Madugundu A.M."/>
            <person name="Renuse S.R."/>
            <person name="Holt D.H."/>
            <person name="Pandey A.P."/>
            <person name="Papenfuss A.P."/>
            <person name="Gasser R.B.G."/>
            <person name="Fischer K.F."/>
        </authorList>
    </citation>
    <scope>NUCLEOTIDE SEQUENCE</scope>
    <source>
        <strain evidence="2">SSS_KF_BRIS2020</strain>
    </source>
</reference>
<reference evidence="3" key="3">
    <citation type="submission" date="2022-06" db="UniProtKB">
        <authorList>
            <consortium name="EnsemblMetazoa"/>
        </authorList>
    </citation>
    <scope>IDENTIFICATION</scope>
</reference>
<keyword evidence="4" id="KW-1185">Reference proteome</keyword>
<keyword evidence="1" id="KW-1133">Transmembrane helix</keyword>
<dbReference type="PANTHER" id="PTHR33205">
    <property type="entry name" value="TRANSMEMBRANE PROTEIN"/>
    <property type="match status" value="1"/>
</dbReference>
<protein>
    <submittedName>
        <fullName evidence="2 3">Uncharacterized protein</fullName>
    </submittedName>
</protein>
<name>A0A834R1H7_SARSC</name>
<dbReference type="EnsemblMetazoa" id="SSS_8392s_mrna">
    <property type="protein sequence ID" value="KAF7487759.1"/>
    <property type="gene ID" value="SSS_8392"/>
</dbReference>
<dbReference type="PANTHER" id="PTHR33205:SF1">
    <property type="entry name" value="TRANSMEMBRANE PROTEIN"/>
    <property type="match status" value="1"/>
</dbReference>
<dbReference type="Proteomes" id="UP000070412">
    <property type="component" value="Unassembled WGS sequence"/>
</dbReference>
<accession>A0A834R1H7</accession>
<dbReference type="EMBL" id="WVUK01000066">
    <property type="protein sequence ID" value="KAF7487759.1"/>
    <property type="molecule type" value="Genomic_DNA"/>
</dbReference>
<reference evidence="4" key="1">
    <citation type="journal article" date="2020" name="PLoS Negl. Trop. Dis.">
        <title>High-quality nuclear genome for Sarcoptes scabiei-A critical resource for a neglected parasite.</title>
        <authorList>
            <person name="Korhonen P.K."/>
            <person name="Gasser R.B."/>
            <person name="Ma G."/>
            <person name="Wang T."/>
            <person name="Stroehlein A.J."/>
            <person name="Young N.D."/>
            <person name="Ang C.S."/>
            <person name="Fernando D.D."/>
            <person name="Lu H.C."/>
            <person name="Taylor S."/>
            <person name="Reynolds S.L."/>
            <person name="Mofiz E."/>
            <person name="Najaraj S.H."/>
            <person name="Gowda H."/>
            <person name="Madugundu A."/>
            <person name="Renuse S."/>
            <person name="Holt D."/>
            <person name="Pandey A."/>
            <person name="Papenfuss A.T."/>
            <person name="Fischer K."/>
        </authorList>
    </citation>
    <scope>NUCLEOTIDE SEQUENCE [LARGE SCALE GENOMIC DNA]</scope>
</reference>
<keyword evidence="1" id="KW-0472">Membrane</keyword>
<evidence type="ECO:0000256" key="1">
    <source>
        <dbReference type="SAM" id="Phobius"/>
    </source>
</evidence>
<feature type="transmembrane region" description="Helical" evidence="1">
    <location>
        <begin position="208"/>
        <end position="224"/>
    </location>
</feature>
<dbReference type="OrthoDB" id="8300056at2759"/>
<evidence type="ECO:0000313" key="3">
    <source>
        <dbReference type="EnsemblMetazoa" id="KAF7487759.1"/>
    </source>
</evidence>
<evidence type="ECO:0000313" key="4">
    <source>
        <dbReference type="Proteomes" id="UP000070412"/>
    </source>
</evidence>
<proteinExistence type="predicted"/>